<dbReference type="PANTHER" id="PTHR47191">
    <property type="entry name" value="OS05G0170800 PROTEIN"/>
    <property type="match status" value="1"/>
</dbReference>
<dbReference type="PANTHER" id="PTHR47191:SF2">
    <property type="entry name" value="OS05G0170800 PROTEIN"/>
    <property type="match status" value="1"/>
</dbReference>
<comment type="caution">
    <text evidence="4">The sequence shown here is derived from an EMBL/GenBank/DDBJ whole genome shotgun (WGS) entry which is preliminary data.</text>
</comment>
<reference evidence="4 5" key="1">
    <citation type="submission" date="2014-12" db="EMBL/GenBank/DDBJ databases">
        <title>Genome sequencing of Brevundimonas nasdae TPW30.</title>
        <authorList>
            <person name="Tan P.W."/>
            <person name="Chan K.-G."/>
        </authorList>
    </citation>
    <scope>NUCLEOTIDE SEQUENCE [LARGE SCALE GENOMIC DNA]</scope>
    <source>
        <strain evidence="4 5">TPW30</strain>
    </source>
</reference>
<evidence type="ECO:0000313" key="4">
    <source>
        <dbReference type="EMBL" id="KIC60887.1"/>
    </source>
</evidence>
<dbReference type="InterPro" id="IPR023065">
    <property type="entry name" value="Uncharacterised_ApaG"/>
</dbReference>
<dbReference type="SUPFAM" id="SSF110069">
    <property type="entry name" value="ApaG-like"/>
    <property type="match status" value="1"/>
</dbReference>
<proteinExistence type="inferred from homology"/>
<dbReference type="EMBL" id="JWSY01000003">
    <property type="protein sequence ID" value="KIC60887.1"/>
    <property type="molecule type" value="Genomic_DNA"/>
</dbReference>
<dbReference type="AlphaFoldDB" id="A0A0B4CWX9"/>
<evidence type="ECO:0000259" key="3">
    <source>
        <dbReference type="PROSITE" id="PS51087"/>
    </source>
</evidence>
<dbReference type="PROSITE" id="PS51087">
    <property type="entry name" value="APAG"/>
    <property type="match status" value="1"/>
</dbReference>
<dbReference type="InterPro" id="IPR050718">
    <property type="entry name" value="ApaG-like"/>
</dbReference>
<dbReference type="NCBIfam" id="NF003967">
    <property type="entry name" value="PRK05461.1"/>
    <property type="match status" value="1"/>
</dbReference>
<name>A0A0B4CWX9_9CAUL</name>
<evidence type="ECO:0000256" key="1">
    <source>
        <dbReference type="ARBA" id="ARBA00017693"/>
    </source>
</evidence>
<protein>
    <recommendedName>
        <fullName evidence="1 2">Protein ApaG</fullName>
    </recommendedName>
</protein>
<gene>
    <name evidence="2" type="primary">apaG</name>
    <name evidence="4" type="ORF">RM53_02060</name>
</gene>
<organism evidence="4 5">
    <name type="scientific">Brevundimonas nasdae</name>
    <dbReference type="NCBI Taxonomy" id="172043"/>
    <lineage>
        <taxon>Bacteria</taxon>
        <taxon>Pseudomonadati</taxon>
        <taxon>Pseudomonadota</taxon>
        <taxon>Alphaproteobacteria</taxon>
        <taxon>Caulobacterales</taxon>
        <taxon>Caulobacteraceae</taxon>
        <taxon>Brevundimonas</taxon>
    </lineage>
</organism>
<dbReference type="HAMAP" id="MF_00791">
    <property type="entry name" value="ApaG"/>
    <property type="match status" value="1"/>
</dbReference>
<dbReference type="InterPro" id="IPR036767">
    <property type="entry name" value="ApaG_sf"/>
</dbReference>
<evidence type="ECO:0000313" key="5">
    <source>
        <dbReference type="Proteomes" id="UP000031166"/>
    </source>
</evidence>
<accession>A0A0B4CWX9</accession>
<dbReference type="RefSeq" id="WP_039243997.1">
    <property type="nucleotide sequence ID" value="NZ_JWSY01000003.1"/>
</dbReference>
<dbReference type="STRING" id="172043.RM53_02060"/>
<feature type="domain" description="ApaG" evidence="3">
    <location>
        <begin position="8"/>
        <end position="132"/>
    </location>
</feature>
<dbReference type="Gene3D" id="2.60.40.1470">
    <property type="entry name" value="ApaG domain"/>
    <property type="match status" value="1"/>
</dbReference>
<evidence type="ECO:0000256" key="2">
    <source>
        <dbReference type="HAMAP-Rule" id="MF_00791"/>
    </source>
</evidence>
<sequence>MHEGPAYTAETNGILIRVRPSYLAGQSDPDEGRWVWAYQIEIVNLTGSTVQLMARRWTITDGHGHVEEVRGPGVVGEQPVIEPGGSYAYASGCPLSTDTGSMVGAYYMTDADGRSFEVQIPAFSLDTPDARRVLN</sequence>
<dbReference type="InterPro" id="IPR007474">
    <property type="entry name" value="ApaG_domain"/>
</dbReference>
<dbReference type="Proteomes" id="UP000031166">
    <property type="component" value="Unassembled WGS sequence"/>
</dbReference>
<dbReference type="Pfam" id="PF04379">
    <property type="entry name" value="DUF525"/>
    <property type="match status" value="1"/>
</dbReference>